<dbReference type="GO" id="GO:0042918">
    <property type="term" value="P:alkanesulfonate transmembrane transport"/>
    <property type="evidence" value="ECO:0007669"/>
    <property type="project" value="UniProtKB-ARBA"/>
</dbReference>
<evidence type="ECO:0000256" key="6">
    <source>
        <dbReference type="ARBA" id="ARBA00023136"/>
    </source>
</evidence>
<accession>A0A1L5FEP2</accession>
<dbReference type="Proteomes" id="UP000184604">
    <property type="component" value="Chromosome"/>
</dbReference>
<dbReference type="InterPro" id="IPR035906">
    <property type="entry name" value="MetI-like_sf"/>
</dbReference>
<comment type="subcellular location">
    <subcellularLocation>
        <location evidence="1 7">Cell membrane</location>
        <topology evidence="1 7">Multi-pass membrane protein</topology>
    </subcellularLocation>
</comment>
<dbReference type="Pfam" id="PF00528">
    <property type="entry name" value="BPD_transp_1"/>
    <property type="match status" value="1"/>
</dbReference>
<sequence>MWQLIISGSLFENVFVSLKRSAAGFALALLVAIPLGLVIGWFKKFERFIDPLLQIFRQTSALALFPVFILVFGIGETSKIAIIFWGVQWPILISTIEGVKNVDPILIKSAKSMGASPLALFYKVIFPGAFPSIFTGIRLSATTAIIVLVAAEMIGANAGLGFLIFQSQETYKVADMYAAIVTIALIGFGLNYLLVFLQKNIMKWKQEPNV</sequence>
<dbReference type="CDD" id="cd06261">
    <property type="entry name" value="TM_PBP2"/>
    <property type="match status" value="1"/>
</dbReference>
<feature type="transmembrane region" description="Helical" evidence="7">
    <location>
        <begin position="22"/>
        <end position="43"/>
    </location>
</feature>
<feature type="transmembrane region" description="Helical" evidence="7">
    <location>
        <begin position="177"/>
        <end position="197"/>
    </location>
</feature>
<keyword evidence="6 7" id="KW-0472">Membrane</keyword>
<dbReference type="PANTHER" id="PTHR30151">
    <property type="entry name" value="ALKANE SULFONATE ABC TRANSPORTER-RELATED, MEMBRANE SUBUNIT"/>
    <property type="match status" value="1"/>
</dbReference>
<dbReference type="AlphaFoldDB" id="A0A1L5FEP2"/>
<keyword evidence="3" id="KW-1003">Cell membrane</keyword>
<gene>
    <name evidence="9" type="ORF">BS101_15585</name>
</gene>
<keyword evidence="5 7" id="KW-1133">Transmembrane helix</keyword>
<dbReference type="Gene3D" id="1.10.3720.10">
    <property type="entry name" value="MetI-like"/>
    <property type="match status" value="1"/>
</dbReference>
<protein>
    <submittedName>
        <fullName evidence="9">ABC transporter permease</fullName>
    </submittedName>
</protein>
<evidence type="ECO:0000313" key="10">
    <source>
        <dbReference type="Proteomes" id="UP000184604"/>
    </source>
</evidence>
<evidence type="ECO:0000256" key="5">
    <source>
        <dbReference type="ARBA" id="ARBA00022989"/>
    </source>
</evidence>
<dbReference type="PANTHER" id="PTHR30151:SF0">
    <property type="entry name" value="ABC TRANSPORTER PERMEASE PROTEIN MJ0413-RELATED"/>
    <property type="match status" value="1"/>
</dbReference>
<reference evidence="9 10" key="1">
    <citation type="submission" date="2016-12" db="EMBL/GenBank/DDBJ databases">
        <title>Complete genome sequence of Clostridium kluyveri JZZ isolated from the pit mud of a Chinese flavor liquor-making factory.</title>
        <authorList>
            <person name="Wang Y."/>
        </authorList>
    </citation>
    <scope>NUCLEOTIDE SEQUENCE [LARGE SCALE GENOMIC DNA]</scope>
    <source>
        <strain evidence="9 10">JZZ</strain>
    </source>
</reference>
<feature type="domain" description="ABC transmembrane type-1" evidence="8">
    <location>
        <begin position="14"/>
        <end position="198"/>
    </location>
</feature>
<evidence type="ECO:0000256" key="3">
    <source>
        <dbReference type="ARBA" id="ARBA00022475"/>
    </source>
</evidence>
<proteinExistence type="inferred from homology"/>
<keyword evidence="4 7" id="KW-0812">Transmembrane</keyword>
<dbReference type="PROSITE" id="PS50928">
    <property type="entry name" value="ABC_TM1"/>
    <property type="match status" value="1"/>
</dbReference>
<dbReference type="EMBL" id="CP018335">
    <property type="protein sequence ID" value="APM41300.1"/>
    <property type="molecule type" value="Genomic_DNA"/>
</dbReference>
<dbReference type="SUPFAM" id="SSF161098">
    <property type="entry name" value="MetI-like"/>
    <property type="match status" value="1"/>
</dbReference>
<comment type="similarity">
    <text evidence="7">Belongs to the binding-protein-dependent transport system permease family.</text>
</comment>
<feature type="transmembrane region" description="Helical" evidence="7">
    <location>
        <begin position="120"/>
        <end position="139"/>
    </location>
</feature>
<organism evidence="9 10">
    <name type="scientific">Clostridium kluyveri</name>
    <dbReference type="NCBI Taxonomy" id="1534"/>
    <lineage>
        <taxon>Bacteria</taxon>
        <taxon>Bacillati</taxon>
        <taxon>Bacillota</taxon>
        <taxon>Clostridia</taxon>
        <taxon>Eubacteriales</taxon>
        <taxon>Clostridiaceae</taxon>
        <taxon>Clostridium</taxon>
    </lineage>
</organism>
<dbReference type="OrthoDB" id="9796361at2"/>
<feature type="transmembrane region" description="Helical" evidence="7">
    <location>
        <begin position="145"/>
        <end position="165"/>
    </location>
</feature>
<dbReference type="FunFam" id="1.10.3720.10:FF:000003">
    <property type="entry name" value="Aliphatic sulfonate ABC transporter permease"/>
    <property type="match status" value="1"/>
</dbReference>
<dbReference type="InterPro" id="IPR000515">
    <property type="entry name" value="MetI-like"/>
</dbReference>
<evidence type="ECO:0000259" key="8">
    <source>
        <dbReference type="PROSITE" id="PS50928"/>
    </source>
</evidence>
<evidence type="ECO:0000256" key="4">
    <source>
        <dbReference type="ARBA" id="ARBA00022692"/>
    </source>
</evidence>
<evidence type="ECO:0000256" key="2">
    <source>
        <dbReference type="ARBA" id="ARBA00022448"/>
    </source>
</evidence>
<dbReference type="GO" id="GO:0005886">
    <property type="term" value="C:plasma membrane"/>
    <property type="evidence" value="ECO:0007669"/>
    <property type="project" value="UniProtKB-SubCell"/>
</dbReference>
<evidence type="ECO:0000256" key="1">
    <source>
        <dbReference type="ARBA" id="ARBA00004651"/>
    </source>
</evidence>
<keyword evidence="2 7" id="KW-0813">Transport</keyword>
<feature type="transmembrane region" description="Helical" evidence="7">
    <location>
        <begin position="55"/>
        <end position="74"/>
    </location>
</feature>
<name>A0A1L5FEP2_CLOKL</name>
<evidence type="ECO:0000256" key="7">
    <source>
        <dbReference type="RuleBase" id="RU363032"/>
    </source>
</evidence>
<evidence type="ECO:0000313" key="9">
    <source>
        <dbReference type="EMBL" id="APM41300.1"/>
    </source>
</evidence>